<dbReference type="PANTHER" id="PTHR37808">
    <property type="entry name" value="SPORE GERMINATION PROTEIN-LIKE PROTEIN YDZR-RELATED"/>
    <property type="match status" value="1"/>
</dbReference>
<name>A0ABW2PQR6_9BACL</name>
<dbReference type="Proteomes" id="UP001596505">
    <property type="component" value="Unassembled WGS sequence"/>
</dbReference>
<accession>A0ABW2PQR6</accession>
<organism evidence="1 2">
    <name type="scientific">Scopulibacillus cellulosilyticus</name>
    <dbReference type="NCBI Taxonomy" id="2665665"/>
    <lineage>
        <taxon>Bacteria</taxon>
        <taxon>Bacillati</taxon>
        <taxon>Bacillota</taxon>
        <taxon>Bacilli</taxon>
        <taxon>Bacillales</taxon>
        <taxon>Sporolactobacillaceae</taxon>
        <taxon>Scopulibacillus</taxon>
    </lineage>
</organism>
<evidence type="ECO:0000313" key="2">
    <source>
        <dbReference type="Proteomes" id="UP001596505"/>
    </source>
</evidence>
<comment type="caution">
    <text evidence="1">The sequence shown here is derived from an EMBL/GenBank/DDBJ whole genome shotgun (WGS) entry which is preliminary data.</text>
</comment>
<protein>
    <submittedName>
        <fullName evidence="1">Spore germination protein</fullName>
    </submittedName>
</protein>
<keyword evidence="2" id="KW-1185">Reference proteome</keyword>
<proteinExistence type="predicted"/>
<dbReference type="InterPro" id="IPR019618">
    <property type="entry name" value="Spore_germination_GerPA"/>
</dbReference>
<dbReference type="Pfam" id="PF10676">
    <property type="entry name" value="gerPA"/>
    <property type="match status" value="1"/>
</dbReference>
<gene>
    <name evidence="1" type="ORF">ACFQRG_01875</name>
</gene>
<dbReference type="PANTHER" id="PTHR37808:SF3">
    <property type="entry name" value="SPORE GERMINATION PROTEIN GERPA-RELATED"/>
    <property type="match status" value="1"/>
</dbReference>
<evidence type="ECO:0000313" key="1">
    <source>
        <dbReference type="EMBL" id="MFC7391742.1"/>
    </source>
</evidence>
<dbReference type="RefSeq" id="WP_380963045.1">
    <property type="nucleotide sequence ID" value="NZ_JBHTCO010000002.1"/>
</dbReference>
<sequence>MPSIAKAFKCNYVSGSVNFGDTLNLAPKQEIKFFNGSGGNRTGDFHIENSIYSQTNTFDSDVNDENNTMNR</sequence>
<reference evidence="2" key="1">
    <citation type="journal article" date="2019" name="Int. J. Syst. Evol. Microbiol.">
        <title>The Global Catalogue of Microorganisms (GCM) 10K type strain sequencing project: providing services to taxonomists for standard genome sequencing and annotation.</title>
        <authorList>
            <consortium name="The Broad Institute Genomics Platform"/>
            <consortium name="The Broad Institute Genome Sequencing Center for Infectious Disease"/>
            <person name="Wu L."/>
            <person name="Ma J."/>
        </authorList>
    </citation>
    <scope>NUCLEOTIDE SEQUENCE [LARGE SCALE GENOMIC DNA]</scope>
    <source>
        <strain evidence="2">CGMCC 1.16305</strain>
    </source>
</reference>
<dbReference type="EMBL" id="JBHTCO010000002">
    <property type="protein sequence ID" value="MFC7391742.1"/>
    <property type="molecule type" value="Genomic_DNA"/>
</dbReference>